<keyword evidence="6" id="KW-1185">Reference proteome</keyword>
<evidence type="ECO:0000256" key="2">
    <source>
        <dbReference type="ARBA" id="ARBA00022729"/>
    </source>
</evidence>
<keyword evidence="2 3" id="KW-0732">Signal</keyword>
<feature type="domain" description="Carboxylesterase type B" evidence="4">
    <location>
        <begin position="31"/>
        <end position="537"/>
    </location>
</feature>
<dbReference type="PANTHER" id="PTHR43903">
    <property type="entry name" value="NEUROLIGIN"/>
    <property type="match status" value="1"/>
</dbReference>
<dbReference type="Pfam" id="PF00135">
    <property type="entry name" value="COesterase"/>
    <property type="match status" value="1"/>
</dbReference>
<feature type="chain" id="PRO_5042970432" description="Carboxylesterase type B domain-containing protein" evidence="3">
    <location>
        <begin position="20"/>
        <end position="537"/>
    </location>
</feature>
<dbReference type="InterPro" id="IPR051093">
    <property type="entry name" value="Neuroligin/BSAL"/>
</dbReference>
<evidence type="ECO:0000313" key="5">
    <source>
        <dbReference type="EMBL" id="KAK7107531.1"/>
    </source>
</evidence>
<dbReference type="Gene3D" id="3.40.50.1820">
    <property type="entry name" value="alpha/beta hydrolase"/>
    <property type="match status" value="1"/>
</dbReference>
<comment type="similarity">
    <text evidence="1">Belongs to the type-B carboxylesterase/lipase family.</text>
</comment>
<comment type="caution">
    <text evidence="5">The sequence shown here is derived from an EMBL/GenBank/DDBJ whole genome shotgun (WGS) entry which is preliminary data.</text>
</comment>
<protein>
    <recommendedName>
        <fullName evidence="4">Carboxylesterase type B domain-containing protein</fullName>
    </recommendedName>
</protein>
<feature type="signal peptide" evidence="3">
    <location>
        <begin position="1"/>
        <end position="19"/>
    </location>
</feature>
<dbReference type="AlphaFoldDB" id="A0AAN9BJN7"/>
<dbReference type="InterPro" id="IPR002018">
    <property type="entry name" value="CarbesteraseB"/>
</dbReference>
<dbReference type="PROSITE" id="PS00941">
    <property type="entry name" value="CARBOXYLESTERASE_B_2"/>
    <property type="match status" value="1"/>
</dbReference>
<evidence type="ECO:0000313" key="6">
    <source>
        <dbReference type="Proteomes" id="UP001374579"/>
    </source>
</evidence>
<name>A0AAN9BJN7_9CAEN</name>
<proteinExistence type="inferred from homology"/>
<evidence type="ECO:0000256" key="3">
    <source>
        <dbReference type="SAM" id="SignalP"/>
    </source>
</evidence>
<sequence>MAAAISVLFLILQISVGFAELSVNGERVLAKTDLGNISGVFENVTLPDKTESTLAVFRGIPYAEAPLGSRRFAKPVPKANFTSLFDAKEYGPACPQVIFDARASNMSEDCLYLNVYVPATVWAGETEGKEEMAVMVVVHGGAFVVGQGRRQYVQNLAIFADLIIVTINYRLGPLGFLALEGHPDVTGNQGLYDQQLALKWVKVNIRAFGGDPDRITAVGGSAGAMSVTYQAMFPENAGLFRRFIATSGTALSAYLTKDQGHSAGSKLSEKVECLGRDRKPSLECLRGLDYEVIIMKAQGISLMDNFFLSWAPVEDGNIVRNPDHELMGESPEKLAAQTQQNVSTINPMLFMDAMLGTVSSDGVTSMNIFVEGMATKRNVSLYDGVSEDLFLDVVDACLNITQSGSSSPPHTSLVKQAVVYEYNYWKNVSNLAQLGQNTVDLLTDKHFFVPNAAFANAHSHSSSAKTFVFEFDEVKNPAVTFYPWMFGAPHTAFDQYNLGLPEAKLRRVVNLTLESDRKMWDLSRAAMTYWSNFVNTG</sequence>
<reference evidence="5 6" key="1">
    <citation type="submission" date="2024-02" db="EMBL/GenBank/DDBJ databases">
        <title>Chromosome-scale genome assembly of the rough periwinkle Littorina saxatilis.</title>
        <authorList>
            <person name="De Jode A."/>
            <person name="Faria R."/>
            <person name="Formenti G."/>
            <person name="Sims Y."/>
            <person name="Smith T.P."/>
            <person name="Tracey A."/>
            <person name="Wood J.M.D."/>
            <person name="Zagrodzka Z.B."/>
            <person name="Johannesson K."/>
            <person name="Butlin R.K."/>
            <person name="Leder E.H."/>
        </authorList>
    </citation>
    <scope>NUCLEOTIDE SEQUENCE [LARGE SCALE GENOMIC DNA]</scope>
    <source>
        <strain evidence="5">Snail1</strain>
        <tissue evidence="5">Muscle</tissue>
    </source>
</reference>
<evidence type="ECO:0000259" key="4">
    <source>
        <dbReference type="Pfam" id="PF00135"/>
    </source>
</evidence>
<dbReference type="Proteomes" id="UP001374579">
    <property type="component" value="Unassembled WGS sequence"/>
</dbReference>
<organism evidence="5 6">
    <name type="scientific">Littorina saxatilis</name>
    <dbReference type="NCBI Taxonomy" id="31220"/>
    <lineage>
        <taxon>Eukaryota</taxon>
        <taxon>Metazoa</taxon>
        <taxon>Spiralia</taxon>
        <taxon>Lophotrochozoa</taxon>
        <taxon>Mollusca</taxon>
        <taxon>Gastropoda</taxon>
        <taxon>Caenogastropoda</taxon>
        <taxon>Littorinimorpha</taxon>
        <taxon>Littorinoidea</taxon>
        <taxon>Littorinidae</taxon>
        <taxon>Littorina</taxon>
    </lineage>
</organism>
<gene>
    <name evidence="5" type="ORF">V1264_015439</name>
</gene>
<dbReference type="InterPro" id="IPR029058">
    <property type="entry name" value="AB_hydrolase_fold"/>
</dbReference>
<dbReference type="InterPro" id="IPR019819">
    <property type="entry name" value="Carboxylesterase_B_CS"/>
</dbReference>
<accession>A0AAN9BJN7</accession>
<dbReference type="SUPFAM" id="SSF53474">
    <property type="entry name" value="alpha/beta-Hydrolases"/>
    <property type="match status" value="1"/>
</dbReference>
<evidence type="ECO:0000256" key="1">
    <source>
        <dbReference type="ARBA" id="ARBA00005964"/>
    </source>
</evidence>
<dbReference type="EMBL" id="JBAMIC010000004">
    <property type="protein sequence ID" value="KAK7107531.1"/>
    <property type="molecule type" value="Genomic_DNA"/>
</dbReference>